<evidence type="ECO:0000259" key="2">
    <source>
        <dbReference type="Pfam" id="PF07859"/>
    </source>
</evidence>
<reference evidence="3" key="1">
    <citation type="submission" date="2023-11" db="EMBL/GenBank/DDBJ databases">
        <title>The genome sequences of three competitors of mushroom-forming fungi.</title>
        <authorList>
            <person name="Beijen E."/>
            <person name="Ohm R.A."/>
        </authorList>
    </citation>
    <scope>NUCLEOTIDE SEQUENCE</scope>
    <source>
        <strain evidence="3">CBS 100526</strain>
    </source>
</reference>
<protein>
    <recommendedName>
        <fullName evidence="2">Alpha/beta hydrolase fold-3 domain-containing protein</fullName>
    </recommendedName>
</protein>
<evidence type="ECO:0000313" key="3">
    <source>
        <dbReference type="EMBL" id="KAK4085566.1"/>
    </source>
</evidence>
<keyword evidence="4" id="KW-1185">Reference proteome</keyword>
<accession>A0AAE1IKG0</accession>
<dbReference type="InterPro" id="IPR050300">
    <property type="entry name" value="GDXG_lipolytic_enzyme"/>
</dbReference>
<gene>
    <name evidence="3" type="ORF">Triagg1_556</name>
</gene>
<dbReference type="SUPFAM" id="SSF53474">
    <property type="entry name" value="alpha/beta-Hydrolases"/>
    <property type="match status" value="1"/>
</dbReference>
<proteinExistence type="predicted"/>
<dbReference type="Proteomes" id="UP001273209">
    <property type="component" value="Unassembled WGS sequence"/>
</dbReference>
<sequence>MPDFSHLAGPSEEWASYIAKNPLPKVDVISTEFRRAHNPQRYAARDAAMKALGNHQVTWETRTIPTSDSLEIPIRVFRSATQKGHASVLIYYHGGGFLTGSISTEDPFCISLARDTGFTVISVGYRVIPEWKAPTQFHDAWDARTWVINNAADLGLPQGFDLYVAGTSAGGFLAASVVNRERENIVDIISQLGESYIKGQLLAAPWLCLPENFPFDPKVGDKTSHIQWRDADFLTYPQIEQYRTLMGVPDEYRDSLLLNPLLFDEKSSIKDLPPTLVMVCGDDPLRDHGLIYEQKLDRLGVPTKINTYAGYPHVFWIFPDLAMSKTWYRDLIDGIQWLTEKQGHVRN</sequence>
<dbReference type="GO" id="GO:0016787">
    <property type="term" value="F:hydrolase activity"/>
    <property type="evidence" value="ECO:0007669"/>
    <property type="project" value="UniProtKB-KW"/>
</dbReference>
<comment type="caution">
    <text evidence="3">The sequence shown here is derived from an EMBL/GenBank/DDBJ whole genome shotgun (WGS) entry which is preliminary data.</text>
</comment>
<feature type="domain" description="Alpha/beta hydrolase fold-3" evidence="2">
    <location>
        <begin position="89"/>
        <end position="316"/>
    </location>
</feature>
<dbReference type="EMBL" id="JAWRVG010000001">
    <property type="protein sequence ID" value="KAK4085566.1"/>
    <property type="molecule type" value="Genomic_DNA"/>
</dbReference>
<dbReference type="PANTHER" id="PTHR48081:SF8">
    <property type="entry name" value="ALPHA_BETA HYDROLASE FOLD-3 DOMAIN-CONTAINING PROTEIN-RELATED"/>
    <property type="match status" value="1"/>
</dbReference>
<dbReference type="InterPro" id="IPR029058">
    <property type="entry name" value="AB_hydrolase_fold"/>
</dbReference>
<name>A0AAE1IKG0_9HYPO</name>
<dbReference type="Gene3D" id="3.40.50.1820">
    <property type="entry name" value="alpha/beta hydrolase"/>
    <property type="match status" value="1"/>
</dbReference>
<dbReference type="PANTHER" id="PTHR48081">
    <property type="entry name" value="AB HYDROLASE SUPERFAMILY PROTEIN C4A8.06C"/>
    <property type="match status" value="1"/>
</dbReference>
<keyword evidence="1" id="KW-0378">Hydrolase</keyword>
<dbReference type="InterPro" id="IPR013094">
    <property type="entry name" value="AB_hydrolase_3"/>
</dbReference>
<organism evidence="3 4">
    <name type="scientific">Trichoderma aggressivum f. europaeum</name>
    <dbReference type="NCBI Taxonomy" id="173218"/>
    <lineage>
        <taxon>Eukaryota</taxon>
        <taxon>Fungi</taxon>
        <taxon>Dikarya</taxon>
        <taxon>Ascomycota</taxon>
        <taxon>Pezizomycotina</taxon>
        <taxon>Sordariomycetes</taxon>
        <taxon>Hypocreomycetidae</taxon>
        <taxon>Hypocreales</taxon>
        <taxon>Hypocreaceae</taxon>
        <taxon>Trichoderma</taxon>
    </lineage>
</organism>
<dbReference type="Pfam" id="PF07859">
    <property type="entry name" value="Abhydrolase_3"/>
    <property type="match status" value="1"/>
</dbReference>
<evidence type="ECO:0000256" key="1">
    <source>
        <dbReference type="ARBA" id="ARBA00022801"/>
    </source>
</evidence>
<dbReference type="GeneID" id="87919992"/>
<evidence type="ECO:0000313" key="4">
    <source>
        <dbReference type="Proteomes" id="UP001273209"/>
    </source>
</evidence>
<dbReference type="AlphaFoldDB" id="A0AAE1IKG0"/>
<dbReference type="RefSeq" id="XP_062760906.1">
    <property type="nucleotide sequence ID" value="XM_062900572.1"/>
</dbReference>